<evidence type="ECO:0000313" key="3">
    <source>
        <dbReference type="Proteomes" id="UP000095606"/>
    </source>
</evidence>
<dbReference type="EMBL" id="CACRSZ010000070">
    <property type="protein sequence ID" value="VYT42372.1"/>
    <property type="molecule type" value="Genomic_DNA"/>
</dbReference>
<dbReference type="Pfam" id="PF08973">
    <property type="entry name" value="TM1506"/>
    <property type="match status" value="1"/>
</dbReference>
<dbReference type="InterPro" id="IPR016193">
    <property type="entry name" value="Cytidine_deaminase-like"/>
</dbReference>
<accession>A0A6N2WNW4</accession>
<evidence type="ECO:0000313" key="2">
    <source>
        <dbReference type="EMBL" id="VYT42372.1"/>
    </source>
</evidence>
<dbReference type="InterPro" id="IPR015067">
    <property type="entry name" value="DUF1893_TM1506-like"/>
</dbReference>
<sequence length="141" mass="15643">MIEELIDLLHSGGYSCAIANGDIIRTFTQRGVADLYDLLTQEPDFLKGALIADKVVGKGAAALMILGGIKELHTDIISSKALELFQDSDIKVSFIQEVPFIWNRDHTGWCPVETMCSEEKSAEAILPLIHNFLKRIRSGRK</sequence>
<dbReference type="SUPFAM" id="SSF53927">
    <property type="entry name" value="Cytidine deaminase-like"/>
    <property type="match status" value="1"/>
</dbReference>
<organism evidence="1 3">
    <name type="scientific">Bacteroides faecis</name>
    <dbReference type="NCBI Taxonomy" id="674529"/>
    <lineage>
        <taxon>Bacteria</taxon>
        <taxon>Pseudomonadati</taxon>
        <taxon>Bacteroidota</taxon>
        <taxon>Bacteroidia</taxon>
        <taxon>Bacteroidales</taxon>
        <taxon>Bacteroidaceae</taxon>
        <taxon>Bacteroides</taxon>
    </lineage>
</organism>
<dbReference type="AlphaFoldDB" id="A0A174GWF3"/>
<dbReference type="EMBL" id="CZAE01000002">
    <property type="protein sequence ID" value="CUO64865.1"/>
    <property type="molecule type" value="Genomic_DNA"/>
</dbReference>
<gene>
    <name evidence="2" type="ORF">BFLFYP10_03150</name>
    <name evidence="1" type="ORF">ERS852461_00791</name>
</gene>
<reference evidence="2" key="2">
    <citation type="submission" date="2019-11" db="EMBL/GenBank/DDBJ databases">
        <authorList>
            <person name="Feng L."/>
        </authorList>
    </citation>
    <scope>NUCLEOTIDE SEQUENCE</scope>
    <source>
        <strain evidence="2">BfaecisLFYP10</strain>
    </source>
</reference>
<reference evidence="1 3" key="1">
    <citation type="submission" date="2015-09" db="EMBL/GenBank/DDBJ databases">
        <authorList>
            <consortium name="Pathogen Informatics"/>
        </authorList>
    </citation>
    <scope>NUCLEOTIDE SEQUENCE [LARGE SCALE GENOMIC DNA]</scope>
    <source>
        <strain evidence="1 3">2789STDY5834846</strain>
    </source>
</reference>
<dbReference type="Gene3D" id="3.40.140.30">
    <property type="entry name" value="Hypothetical protein TM1506"/>
    <property type="match status" value="1"/>
</dbReference>
<dbReference type="InterPro" id="IPR037081">
    <property type="entry name" value="Hyp_TM1506"/>
</dbReference>
<name>A0A174GWF3_9BACE</name>
<dbReference type="GO" id="GO:0003824">
    <property type="term" value="F:catalytic activity"/>
    <property type="evidence" value="ECO:0007669"/>
    <property type="project" value="InterPro"/>
</dbReference>
<proteinExistence type="predicted"/>
<protein>
    <submittedName>
        <fullName evidence="1">Domain of uncharacterized function (DUF1893)</fullName>
    </submittedName>
</protein>
<evidence type="ECO:0000313" key="1">
    <source>
        <dbReference type="EMBL" id="CUO64865.1"/>
    </source>
</evidence>
<dbReference type="Proteomes" id="UP000095606">
    <property type="component" value="Unassembled WGS sequence"/>
</dbReference>
<accession>A0A174GWF3</accession>